<evidence type="ECO:0000256" key="1">
    <source>
        <dbReference type="SAM" id="MobiDB-lite"/>
    </source>
</evidence>
<reference evidence="2 3" key="1">
    <citation type="submission" date="2019-03" db="EMBL/GenBank/DDBJ databases">
        <title>First draft genome of Liparis tanakae, snailfish: a comprehensive survey of snailfish specific genes.</title>
        <authorList>
            <person name="Kim W."/>
            <person name="Song I."/>
            <person name="Jeong J.-H."/>
            <person name="Kim D."/>
            <person name="Kim S."/>
            <person name="Ryu S."/>
            <person name="Song J.Y."/>
            <person name="Lee S.K."/>
        </authorList>
    </citation>
    <scope>NUCLEOTIDE SEQUENCE [LARGE SCALE GENOMIC DNA]</scope>
    <source>
        <tissue evidence="2">Muscle</tissue>
    </source>
</reference>
<dbReference type="Proteomes" id="UP000314294">
    <property type="component" value="Unassembled WGS sequence"/>
</dbReference>
<sequence length="73" mass="8168">MAGLTRPDGPESQTSAYSAGDGDDLGHVNTRRTYHESESSQKPAEEEEEEEEEEEAHLLPTHDFLEFTEMASQ</sequence>
<feature type="compositionally biased region" description="Acidic residues" evidence="1">
    <location>
        <begin position="45"/>
        <end position="55"/>
    </location>
</feature>
<organism evidence="2 3">
    <name type="scientific">Liparis tanakae</name>
    <name type="common">Tanaka's snailfish</name>
    <dbReference type="NCBI Taxonomy" id="230148"/>
    <lineage>
        <taxon>Eukaryota</taxon>
        <taxon>Metazoa</taxon>
        <taxon>Chordata</taxon>
        <taxon>Craniata</taxon>
        <taxon>Vertebrata</taxon>
        <taxon>Euteleostomi</taxon>
        <taxon>Actinopterygii</taxon>
        <taxon>Neopterygii</taxon>
        <taxon>Teleostei</taxon>
        <taxon>Neoteleostei</taxon>
        <taxon>Acanthomorphata</taxon>
        <taxon>Eupercaria</taxon>
        <taxon>Perciformes</taxon>
        <taxon>Cottioidei</taxon>
        <taxon>Cottales</taxon>
        <taxon>Liparidae</taxon>
        <taxon>Liparis</taxon>
    </lineage>
</organism>
<evidence type="ECO:0000313" key="2">
    <source>
        <dbReference type="EMBL" id="TNN58031.1"/>
    </source>
</evidence>
<gene>
    <name evidence="2" type="ORF">EYF80_031779</name>
</gene>
<evidence type="ECO:0000313" key="3">
    <source>
        <dbReference type="Proteomes" id="UP000314294"/>
    </source>
</evidence>
<dbReference type="EMBL" id="SRLO01000391">
    <property type="protein sequence ID" value="TNN58031.1"/>
    <property type="molecule type" value="Genomic_DNA"/>
</dbReference>
<proteinExistence type="predicted"/>
<feature type="region of interest" description="Disordered" evidence="1">
    <location>
        <begin position="1"/>
        <end position="73"/>
    </location>
</feature>
<keyword evidence="3" id="KW-1185">Reference proteome</keyword>
<name>A0A4Z2GXJ0_9TELE</name>
<dbReference type="AlphaFoldDB" id="A0A4Z2GXJ0"/>
<comment type="caution">
    <text evidence="2">The sequence shown here is derived from an EMBL/GenBank/DDBJ whole genome shotgun (WGS) entry which is preliminary data.</text>
</comment>
<protein>
    <submittedName>
        <fullName evidence="2">Uncharacterized protein</fullName>
    </submittedName>
</protein>
<accession>A0A4Z2GXJ0</accession>